<reference evidence="1 2" key="1">
    <citation type="submission" date="2018-10" db="EMBL/GenBank/DDBJ databases">
        <authorList>
            <person name="Jung H.S."/>
            <person name="Jeon C.O."/>
        </authorList>
    </citation>
    <scope>NUCLEOTIDE SEQUENCE [LARGE SCALE GENOMIC DNA]</scope>
    <source>
        <strain evidence="1 2">MA-7-27</strain>
    </source>
</reference>
<proteinExistence type="predicted"/>
<organism evidence="1 2">
    <name type="scientific">Rhodophyticola porphyridii</name>
    <dbReference type="NCBI Taxonomy" id="1852017"/>
    <lineage>
        <taxon>Bacteria</taxon>
        <taxon>Pseudomonadati</taxon>
        <taxon>Pseudomonadota</taxon>
        <taxon>Alphaproteobacteria</taxon>
        <taxon>Rhodobacterales</taxon>
        <taxon>Roseobacteraceae</taxon>
        <taxon>Rhodophyticola</taxon>
    </lineage>
</organism>
<evidence type="ECO:0000313" key="2">
    <source>
        <dbReference type="Proteomes" id="UP000281343"/>
    </source>
</evidence>
<name>A0A3L9XWJ4_9RHOB</name>
<accession>A0A3L9XWJ4</accession>
<gene>
    <name evidence="1" type="ORF">D9R08_17095</name>
</gene>
<sequence>MEKTMPDTELMAKQGSASELTPAQQTFVDGITSKVGTLLDGQLPGTFQMVAYPPGFHPAVQFGASAYYNSTMLDAFNGTLEIGTNGMLTLGNQQFSTLYYNILTNATYQYSTADQKVVNDPNIANQQISVVNTATSSGFVAAYAVTPVSYPTVMAAVLKNFSADATDWSTSNISAAASKLPNAGFASLGQAIASAVQLLSPLNTILGAQSAANAELAAAMANTQKPTAANGGLPISATDYYVGWTPMPANAQIQGGLQGGSKVSIQVEASNFSSTSASLSINGKTGFSIPILDVIDIGISASSSYDWSKTTTSSSSLDMTIEYPGVTIVQIDPLPLSADYAKGWYDQSLLQSIISGSGNADVSGFKIDPSNQYAVDKMFGKGKAFSRLKTLVVSQAPTITMVFSADQANSVTSSFKENASVDVKLFGLFSVGSFDESYSVDKVHTDTASGTVTVTFAPPEIKGTVPPEQQVCTVLGGVADYPPPS</sequence>
<protein>
    <submittedName>
        <fullName evidence="1">Uncharacterized protein</fullName>
    </submittedName>
</protein>
<comment type="caution">
    <text evidence="1">The sequence shown here is derived from an EMBL/GenBank/DDBJ whole genome shotgun (WGS) entry which is preliminary data.</text>
</comment>
<evidence type="ECO:0000313" key="1">
    <source>
        <dbReference type="EMBL" id="RMA40879.1"/>
    </source>
</evidence>
<keyword evidence="2" id="KW-1185">Reference proteome</keyword>
<dbReference type="EMBL" id="RCNT01000010">
    <property type="protein sequence ID" value="RMA40879.1"/>
    <property type="molecule type" value="Genomic_DNA"/>
</dbReference>
<dbReference type="Proteomes" id="UP000281343">
    <property type="component" value="Unassembled WGS sequence"/>
</dbReference>
<dbReference type="AlphaFoldDB" id="A0A3L9XWJ4"/>